<dbReference type="Proteomes" id="UP000295388">
    <property type="component" value="Unassembled WGS sequence"/>
</dbReference>
<proteinExistence type="predicted"/>
<evidence type="ECO:0000313" key="2">
    <source>
        <dbReference type="Proteomes" id="UP000295388"/>
    </source>
</evidence>
<evidence type="ECO:0000313" key="1">
    <source>
        <dbReference type="EMBL" id="TDO27481.1"/>
    </source>
</evidence>
<organism evidence="1 2">
    <name type="scientific">Kribbella caucasensis</name>
    <dbReference type="NCBI Taxonomy" id="2512215"/>
    <lineage>
        <taxon>Bacteria</taxon>
        <taxon>Bacillati</taxon>
        <taxon>Actinomycetota</taxon>
        <taxon>Actinomycetes</taxon>
        <taxon>Propionibacteriales</taxon>
        <taxon>Kribbellaceae</taxon>
        <taxon>Kribbella</taxon>
    </lineage>
</organism>
<sequence>MFRDTKWLTKQYTGQFHAWNCPVEASTRT</sequence>
<name>A0A4R6IYI0_9ACTN</name>
<comment type="caution">
    <text evidence="1">The sequence shown here is derived from an EMBL/GenBank/DDBJ whole genome shotgun (WGS) entry which is preliminary data.</text>
</comment>
<accession>A0A4R6IYI0</accession>
<reference evidence="1 2" key="1">
    <citation type="submission" date="2019-03" db="EMBL/GenBank/DDBJ databases">
        <title>Genomic Encyclopedia of Type Strains, Phase III (KMG-III): the genomes of soil and plant-associated and newly described type strains.</title>
        <authorList>
            <person name="Whitman W."/>
        </authorList>
    </citation>
    <scope>NUCLEOTIDE SEQUENCE [LARGE SCALE GENOMIC DNA]</scope>
    <source>
        <strain evidence="1 2">VKM Ac-2527</strain>
    </source>
</reference>
<protein>
    <submittedName>
        <fullName evidence="1">Uncharacterized protein</fullName>
    </submittedName>
</protein>
<dbReference type="EMBL" id="SNWQ01000060">
    <property type="protein sequence ID" value="TDO27481.1"/>
    <property type="molecule type" value="Genomic_DNA"/>
</dbReference>
<gene>
    <name evidence="1" type="ORF">EV643_1603</name>
</gene>
<dbReference type="AlphaFoldDB" id="A0A4R6IYI0"/>
<keyword evidence="2" id="KW-1185">Reference proteome</keyword>